<dbReference type="CDD" id="cd07920">
    <property type="entry name" value="Pumilio"/>
    <property type="match status" value="1"/>
</dbReference>
<feature type="repeat" description="Pumilio" evidence="7">
    <location>
        <begin position="764"/>
        <end position="799"/>
    </location>
</feature>
<dbReference type="InterPro" id="IPR033133">
    <property type="entry name" value="PUM-HD"/>
</dbReference>
<protein>
    <recommendedName>
        <fullName evidence="9">PUM-HD domain-containing protein</fullName>
    </recommendedName>
</protein>
<evidence type="ECO:0000256" key="6">
    <source>
        <dbReference type="ARBA" id="ARBA00055193"/>
    </source>
</evidence>
<feature type="domain" description="PUM-HD" evidence="9">
    <location>
        <begin position="665"/>
        <end position="1012"/>
    </location>
</feature>
<dbReference type="InterPro" id="IPR011989">
    <property type="entry name" value="ARM-like"/>
</dbReference>
<evidence type="ECO:0000256" key="4">
    <source>
        <dbReference type="ARBA" id="ARBA00022845"/>
    </source>
</evidence>
<feature type="repeat" description="Pumilio" evidence="7">
    <location>
        <begin position="945"/>
        <end position="986"/>
    </location>
</feature>
<evidence type="ECO:0000313" key="10">
    <source>
        <dbReference type="EMBL" id="KAG6469755.1"/>
    </source>
</evidence>
<dbReference type="Gene3D" id="1.25.10.10">
    <property type="entry name" value="Leucine-rich Repeat Variant"/>
    <property type="match status" value="1"/>
</dbReference>
<comment type="caution">
    <text evidence="10">The sequence shown here is derived from an EMBL/GenBank/DDBJ whole genome shotgun (WGS) entry which is preliminary data.</text>
</comment>
<feature type="compositionally biased region" description="Low complexity" evidence="8">
    <location>
        <begin position="378"/>
        <end position="394"/>
    </location>
</feature>
<evidence type="ECO:0000256" key="7">
    <source>
        <dbReference type="PROSITE-ProRule" id="PRU00317"/>
    </source>
</evidence>
<dbReference type="Pfam" id="PF00806">
    <property type="entry name" value="PUF"/>
    <property type="match status" value="8"/>
</dbReference>
<keyword evidence="4" id="KW-0810">Translation regulation</keyword>
<feature type="repeat" description="Pumilio" evidence="7">
    <location>
        <begin position="692"/>
        <end position="727"/>
    </location>
</feature>
<dbReference type="EMBL" id="JACMSC010000021">
    <property type="protein sequence ID" value="KAG6469755.1"/>
    <property type="molecule type" value="Genomic_DNA"/>
</dbReference>
<dbReference type="InterPro" id="IPR033712">
    <property type="entry name" value="Pumilio_RNA-bd"/>
</dbReference>
<dbReference type="InterPro" id="IPR016024">
    <property type="entry name" value="ARM-type_fold"/>
</dbReference>
<feature type="compositionally biased region" description="Polar residues" evidence="8">
    <location>
        <begin position="159"/>
        <end position="168"/>
    </location>
</feature>
<feature type="region of interest" description="Disordered" evidence="8">
    <location>
        <begin position="159"/>
        <end position="190"/>
    </location>
</feature>
<dbReference type="FunFam" id="1.25.10.10:FF:000004">
    <property type="entry name" value="Pumilio homolog 1 isoform 2"/>
    <property type="match status" value="1"/>
</dbReference>
<evidence type="ECO:0000256" key="3">
    <source>
        <dbReference type="ARBA" id="ARBA00022737"/>
    </source>
</evidence>
<dbReference type="PANTHER" id="PTHR12537">
    <property type="entry name" value="RNA BINDING PROTEIN PUMILIO-RELATED"/>
    <property type="match status" value="1"/>
</dbReference>
<accession>A0A8J5EN73</accession>
<keyword evidence="3" id="KW-0677">Repeat</keyword>
<feature type="repeat" description="Pumilio" evidence="7">
    <location>
        <begin position="728"/>
        <end position="763"/>
    </location>
</feature>
<evidence type="ECO:0000256" key="5">
    <source>
        <dbReference type="ARBA" id="ARBA00022884"/>
    </source>
</evidence>
<comment type="function">
    <text evidence="6">Sequence-specific RNA-binding protein that regulates translation and mRNA stability by binding the 3'-UTR of target mRNAs. Binds the APUM-binding elements (APBEs) in the 3'-UTR mRNA sequence of CLV1, PNH, WUS and FAS2.</text>
</comment>
<evidence type="ECO:0000256" key="1">
    <source>
        <dbReference type="ARBA" id="ARBA00004496"/>
    </source>
</evidence>
<evidence type="ECO:0000256" key="8">
    <source>
        <dbReference type="SAM" id="MobiDB-lite"/>
    </source>
</evidence>
<dbReference type="InterPro" id="IPR012940">
    <property type="entry name" value="NABP"/>
</dbReference>
<dbReference type="InterPro" id="IPR001313">
    <property type="entry name" value="Pumilio_RNA-bd_rpt"/>
</dbReference>
<dbReference type="Proteomes" id="UP000734854">
    <property type="component" value="Unassembled WGS sequence"/>
</dbReference>
<evidence type="ECO:0000259" key="9">
    <source>
        <dbReference type="PROSITE" id="PS50303"/>
    </source>
</evidence>
<reference evidence="10 11" key="1">
    <citation type="submission" date="2020-08" db="EMBL/GenBank/DDBJ databases">
        <title>Plant Genome Project.</title>
        <authorList>
            <person name="Zhang R.-G."/>
        </authorList>
    </citation>
    <scope>NUCLEOTIDE SEQUENCE [LARGE SCALE GENOMIC DNA]</scope>
    <source>
        <tissue evidence="10">Rhizome</tissue>
    </source>
</reference>
<dbReference type="PROSITE" id="PS50303">
    <property type="entry name" value="PUM_HD"/>
    <property type="match status" value="1"/>
</dbReference>
<dbReference type="PROSITE" id="PS50302">
    <property type="entry name" value="PUM"/>
    <property type="match status" value="8"/>
</dbReference>
<gene>
    <name evidence="10" type="ORF">ZIOFF_070686</name>
</gene>
<dbReference type="SUPFAM" id="SSF48371">
    <property type="entry name" value="ARM repeat"/>
    <property type="match status" value="1"/>
</dbReference>
<dbReference type="AlphaFoldDB" id="A0A8J5EN73"/>
<dbReference type="SMART" id="SM00025">
    <property type="entry name" value="Pumilio"/>
    <property type="match status" value="8"/>
</dbReference>
<evidence type="ECO:0000256" key="2">
    <source>
        <dbReference type="ARBA" id="ARBA00022490"/>
    </source>
</evidence>
<keyword evidence="11" id="KW-1185">Reference proteome</keyword>
<keyword evidence="2" id="KW-0963">Cytoplasm</keyword>
<feature type="repeat" description="Pumilio" evidence="7">
    <location>
        <begin position="909"/>
        <end position="944"/>
    </location>
</feature>
<evidence type="ECO:0000313" key="11">
    <source>
        <dbReference type="Proteomes" id="UP000734854"/>
    </source>
</evidence>
<feature type="region of interest" description="Disordered" evidence="8">
    <location>
        <begin position="370"/>
        <end position="402"/>
    </location>
</feature>
<dbReference type="PANTHER" id="PTHR12537:SF119">
    <property type="entry name" value="PUMILIO HOMOLOG 6, CHLOROPLASTIC"/>
    <property type="match status" value="1"/>
</dbReference>
<sequence>MATENPLRFIGNTGAGNWALDKDPSEFTSSGNLISEDLGPLLEGQRYLGGNGINGLSRSGSAPPSIEGSRAAFDILKGQIADVDGSLENLNNAAQNCNSEEELRAHPAYLAYYCANVNLQPRLPQPLISRENRHMMQQIGKIGQSRRLPLFDDNSKTSFFGSRPVLSTHNEESEDDRSPRTEPRKSVDKKADVLPFNFSLSEGQHNAMVDSVEEDFPQTSYPLYHDHSHTSRQTLLDQESNQNLFSNAVHDSSVGITMLQPRKNSVGLHARSSHRGSHSVGSISSGDLGGMPISCATSTEKTLIQTETSSGSTNFENGVSPGGMVRLGIGNIKDEMKKLRLSSAGYTTNERRHTQPGDLHSQSSFARAQLGQSQMTASGIQHSQSSGSHSSHGQPKLSAVEVRPLSQSSSISPLYVTAMAYGAPYYHTLQSTSLLPSQFGISGYTLNPSLVPSLVTAYPHHQNVVPVPFENAVGAEFNTRVPGVTSGGNDFSGADVQQLYKMYGQLSLPMQPPFTDSLYMPFYQHHSVDAYSTTAAVQYEPMISRGNAVGSLPGLYDPQQAQGSTYLSEQTFQVTRGSSVSTLNTARGGTVSPTYYGSPTSIGVMMPFSNSPMGSPVFQGPSVAGTSFSGRKNDNIKYPFSSERHTGSLSGWQSQRGHEKFDDPKPFSFLEELKSNKAHRYELSDIVGRVVEFRQVLFCFFADQHGSRFIQQKLEICSVDEKASVFSEVLPYASSLMIDVFGNYVIQKFFEHGSPEQRKELADKLVGNILPLSLQMYGCRVIQKALEVIDLGQKTQLVQELDGNVMRCVRDQNGNHVIQKCVECISTEKIGFIISAFHGQVATLSTHPYGCRVIQRVLEHCSDESQSQFIVDEILQSACLLAQDQYGNYVTQHVLERGKPHERSQIISKLFGQIVQMSQNKFASNVIEKCLAYGSTEERDLLIKEIVGQTEENDNLLVMMKDQFANYVVQKILETCTDKHREILLNRIKVHLPALKKYTYGKHIVSRIEQVYGEGVVSRLLMSLKYHKTRREAACLGDPNEGEFQETPRGGFCHTFFNAQVSSLAYLKVYIDSTYGGTYSP</sequence>
<proteinExistence type="predicted"/>
<feature type="compositionally biased region" description="Basic and acidic residues" evidence="8">
    <location>
        <begin position="176"/>
        <end position="190"/>
    </location>
</feature>
<name>A0A8J5EN73_ZINOF</name>
<dbReference type="GO" id="GO:0005737">
    <property type="term" value="C:cytoplasm"/>
    <property type="evidence" value="ECO:0007669"/>
    <property type="project" value="UniProtKB-SubCell"/>
</dbReference>
<feature type="repeat" description="Pumilio" evidence="7">
    <location>
        <begin position="836"/>
        <end position="872"/>
    </location>
</feature>
<dbReference type="GO" id="GO:0003729">
    <property type="term" value="F:mRNA binding"/>
    <property type="evidence" value="ECO:0007669"/>
    <property type="project" value="TreeGrafter"/>
</dbReference>
<comment type="subcellular location">
    <subcellularLocation>
        <location evidence="1">Cytoplasm</location>
    </subcellularLocation>
</comment>
<keyword evidence="5" id="KW-0694">RNA-binding</keyword>
<organism evidence="10 11">
    <name type="scientific">Zingiber officinale</name>
    <name type="common">Ginger</name>
    <name type="synonym">Amomum zingiber</name>
    <dbReference type="NCBI Taxonomy" id="94328"/>
    <lineage>
        <taxon>Eukaryota</taxon>
        <taxon>Viridiplantae</taxon>
        <taxon>Streptophyta</taxon>
        <taxon>Embryophyta</taxon>
        <taxon>Tracheophyta</taxon>
        <taxon>Spermatophyta</taxon>
        <taxon>Magnoliopsida</taxon>
        <taxon>Liliopsida</taxon>
        <taxon>Zingiberales</taxon>
        <taxon>Zingiberaceae</taxon>
        <taxon>Zingiber</taxon>
    </lineage>
</organism>
<dbReference type="GO" id="GO:0006417">
    <property type="term" value="P:regulation of translation"/>
    <property type="evidence" value="ECO:0007669"/>
    <property type="project" value="UniProtKB-KW"/>
</dbReference>
<dbReference type="Pfam" id="PF07990">
    <property type="entry name" value="NABP"/>
    <property type="match status" value="1"/>
</dbReference>
<feature type="repeat" description="Pumilio" evidence="7">
    <location>
        <begin position="873"/>
        <end position="908"/>
    </location>
</feature>
<feature type="repeat" description="Pumilio" evidence="7">
    <location>
        <begin position="800"/>
        <end position="835"/>
    </location>
</feature>